<dbReference type="Proteomes" id="UP000559117">
    <property type="component" value="Unassembled WGS sequence"/>
</dbReference>
<comment type="caution">
    <text evidence="2">The sequence shown here is derived from an EMBL/GenBank/DDBJ whole genome shotgun (WGS) entry which is preliminary data.</text>
</comment>
<evidence type="ECO:0000313" key="2">
    <source>
        <dbReference type="EMBL" id="MBB5336685.1"/>
    </source>
</evidence>
<evidence type="ECO:0000313" key="3">
    <source>
        <dbReference type="Proteomes" id="UP000559117"/>
    </source>
</evidence>
<sequence length="56" mass="5837">MGCCLSRAGSKSVSKYKAAGPTAARTNKCTSSTIAKNEQGKWRIGIAKGTAQFLNS</sequence>
<name>A0A840UW85_9FIRM</name>
<dbReference type="EMBL" id="JACHFH010000021">
    <property type="protein sequence ID" value="MBB5336685.1"/>
    <property type="molecule type" value="Genomic_DNA"/>
</dbReference>
<dbReference type="AlphaFoldDB" id="A0A840UW85"/>
<proteinExistence type="predicted"/>
<gene>
    <name evidence="2" type="ORF">HNR32_001836</name>
</gene>
<evidence type="ECO:0000256" key="1">
    <source>
        <dbReference type="SAM" id="MobiDB-lite"/>
    </source>
</evidence>
<reference evidence="2 3" key="1">
    <citation type="submission" date="2020-08" db="EMBL/GenBank/DDBJ databases">
        <title>Genomic Encyclopedia of Type Strains, Phase IV (KMG-IV): sequencing the most valuable type-strain genomes for metagenomic binning, comparative biology and taxonomic classification.</title>
        <authorList>
            <person name="Goeker M."/>
        </authorList>
    </citation>
    <scope>NUCLEOTIDE SEQUENCE [LARGE SCALE GENOMIC DNA]</scope>
    <source>
        <strain evidence="2 3">DSM 24661</strain>
    </source>
</reference>
<dbReference type="RefSeq" id="WP_183861838.1">
    <property type="nucleotide sequence ID" value="NZ_JACHFH010000021.1"/>
</dbReference>
<organism evidence="2 3">
    <name type="scientific">Pectinatus brassicae</name>
    <dbReference type="NCBI Taxonomy" id="862415"/>
    <lineage>
        <taxon>Bacteria</taxon>
        <taxon>Bacillati</taxon>
        <taxon>Bacillota</taxon>
        <taxon>Negativicutes</taxon>
        <taxon>Selenomonadales</taxon>
        <taxon>Selenomonadaceae</taxon>
        <taxon>Pectinatus</taxon>
    </lineage>
</organism>
<keyword evidence="3" id="KW-1185">Reference proteome</keyword>
<accession>A0A840UW85</accession>
<protein>
    <submittedName>
        <fullName evidence="2">Uncharacterized protein</fullName>
    </submittedName>
</protein>
<feature type="region of interest" description="Disordered" evidence="1">
    <location>
        <begin position="1"/>
        <end position="22"/>
    </location>
</feature>